<evidence type="ECO:0000256" key="1">
    <source>
        <dbReference type="ARBA" id="ARBA00009677"/>
    </source>
</evidence>
<dbReference type="InterPro" id="IPR012836">
    <property type="entry name" value="FlgF"/>
</dbReference>
<evidence type="ECO:0000259" key="5">
    <source>
        <dbReference type="Pfam" id="PF00460"/>
    </source>
</evidence>
<dbReference type="NCBIfam" id="TIGR02488">
    <property type="entry name" value="flgG_G_neg"/>
    <property type="match status" value="1"/>
</dbReference>
<dbReference type="Pfam" id="PF00460">
    <property type="entry name" value="Flg_bb_rod"/>
    <property type="match status" value="1"/>
</dbReference>
<dbReference type="EMBL" id="UINC01018270">
    <property type="protein sequence ID" value="SVA76595.1"/>
    <property type="molecule type" value="Genomic_DNA"/>
</dbReference>
<proteinExistence type="inferred from homology"/>
<evidence type="ECO:0000259" key="7">
    <source>
        <dbReference type="Pfam" id="PF22692"/>
    </source>
</evidence>
<dbReference type="InterPro" id="IPR019776">
    <property type="entry name" value="Flagellar_basal_body_rod_CS"/>
</dbReference>
<dbReference type="InterPro" id="IPR001444">
    <property type="entry name" value="Flag_bb_rod_N"/>
</dbReference>
<evidence type="ECO:0000256" key="3">
    <source>
        <dbReference type="ARBA" id="ARBA00025933"/>
    </source>
</evidence>
<feature type="domain" description="Flagellar basal body rod protein N-terminal" evidence="5">
    <location>
        <begin position="5"/>
        <end position="35"/>
    </location>
</feature>
<evidence type="ECO:0000256" key="4">
    <source>
        <dbReference type="ARBA" id="ARBA00032912"/>
    </source>
</evidence>
<dbReference type="InterPro" id="IPR020013">
    <property type="entry name" value="Flagellar_FlgE/F/G"/>
</dbReference>
<dbReference type="InterPro" id="IPR037925">
    <property type="entry name" value="FlgE/F/G-like"/>
</dbReference>
<sequence>MLRALYTSASGMQGQQMNLDVIANNLANVNTTGFKKSKVEFQDLLYQTNRAAGAEAGAGNQVPTSLQVGHGARPVATAKVFTNGELYQTGDKLDLAIHGSGFFKVTLADGTDAFSRDGAFKMNNSGGVVTSDGLPVTSFAGVTIPSTATNVSISQDGTVSLTDQGATSTVGQITLSRFSNPAGMESIGGSLYRPTLASGTEETGTPGLAGMGSVQQGYLELSNVKVVEEMVNLIKAQRAYEINSKAIQAADEMMSMSNRLRG</sequence>
<dbReference type="InterPro" id="IPR053967">
    <property type="entry name" value="LlgE_F_G-like_D1"/>
</dbReference>
<dbReference type="InterPro" id="IPR012834">
    <property type="entry name" value="FlgG_G_neg"/>
</dbReference>
<evidence type="ECO:0000256" key="2">
    <source>
        <dbReference type="ARBA" id="ARBA00017948"/>
    </source>
</evidence>
<dbReference type="Pfam" id="PF06429">
    <property type="entry name" value="Flg_bbr_C"/>
    <property type="match status" value="1"/>
</dbReference>
<dbReference type="AlphaFoldDB" id="A0A381YHZ2"/>
<dbReference type="PANTHER" id="PTHR30435:SF19">
    <property type="entry name" value="FLAGELLAR BASAL-BODY ROD PROTEIN FLGG"/>
    <property type="match status" value="1"/>
</dbReference>
<feature type="domain" description="Flagellar hook protein FlgE/F/G-like D1" evidence="7">
    <location>
        <begin position="96"/>
        <end position="160"/>
    </location>
</feature>
<dbReference type="SUPFAM" id="SSF117143">
    <property type="entry name" value="Flagellar hook protein flgE"/>
    <property type="match status" value="1"/>
</dbReference>
<dbReference type="PANTHER" id="PTHR30435">
    <property type="entry name" value="FLAGELLAR PROTEIN"/>
    <property type="match status" value="1"/>
</dbReference>
<dbReference type="Pfam" id="PF22692">
    <property type="entry name" value="LlgE_F_G_D1"/>
    <property type="match status" value="1"/>
</dbReference>
<comment type="similarity">
    <text evidence="1">Belongs to the flagella basal body rod proteins family.</text>
</comment>
<gene>
    <name evidence="8" type="ORF">METZ01_LOCUS129449</name>
</gene>
<dbReference type="GO" id="GO:0071978">
    <property type="term" value="P:bacterial-type flagellum-dependent swarming motility"/>
    <property type="evidence" value="ECO:0007669"/>
    <property type="project" value="TreeGrafter"/>
</dbReference>
<evidence type="ECO:0000313" key="8">
    <source>
        <dbReference type="EMBL" id="SVA76595.1"/>
    </source>
</evidence>
<organism evidence="8">
    <name type="scientific">marine metagenome</name>
    <dbReference type="NCBI Taxonomy" id="408172"/>
    <lineage>
        <taxon>unclassified sequences</taxon>
        <taxon>metagenomes</taxon>
        <taxon>ecological metagenomes</taxon>
    </lineage>
</organism>
<evidence type="ECO:0000259" key="6">
    <source>
        <dbReference type="Pfam" id="PF06429"/>
    </source>
</evidence>
<name>A0A381YHZ2_9ZZZZ</name>
<dbReference type="PROSITE" id="PS00588">
    <property type="entry name" value="FLAGELLA_BB_ROD"/>
    <property type="match status" value="1"/>
</dbReference>
<protein>
    <recommendedName>
        <fullName evidence="2">Flagellar basal-body rod protein FlgG</fullName>
    </recommendedName>
    <alternativeName>
        <fullName evidence="4">Distal rod protein</fullName>
    </alternativeName>
</protein>
<reference evidence="8" key="1">
    <citation type="submission" date="2018-05" db="EMBL/GenBank/DDBJ databases">
        <authorList>
            <person name="Lanie J.A."/>
            <person name="Ng W.-L."/>
            <person name="Kazmierczak K.M."/>
            <person name="Andrzejewski T.M."/>
            <person name="Davidsen T.M."/>
            <person name="Wayne K.J."/>
            <person name="Tettelin H."/>
            <person name="Glass J.I."/>
            <person name="Rusch D."/>
            <person name="Podicherti R."/>
            <person name="Tsui H.-C.T."/>
            <person name="Winkler M.E."/>
        </authorList>
    </citation>
    <scope>NUCLEOTIDE SEQUENCE</scope>
</reference>
<dbReference type="GO" id="GO:0009426">
    <property type="term" value="C:bacterial-type flagellum basal body, distal rod"/>
    <property type="evidence" value="ECO:0007669"/>
    <property type="project" value="InterPro"/>
</dbReference>
<dbReference type="NCBIfam" id="TIGR03506">
    <property type="entry name" value="FlgEFG_subfam"/>
    <property type="match status" value="2"/>
</dbReference>
<feature type="domain" description="Flagellar basal-body/hook protein C-terminal" evidence="6">
    <location>
        <begin position="215"/>
        <end position="260"/>
    </location>
</feature>
<dbReference type="NCBIfam" id="TIGR02490">
    <property type="entry name" value="flgF"/>
    <property type="match status" value="1"/>
</dbReference>
<dbReference type="InterPro" id="IPR010930">
    <property type="entry name" value="Flg_bb/hook_C_dom"/>
</dbReference>
<accession>A0A381YHZ2</accession>
<comment type="subunit">
    <text evidence="3">The basal body constitutes a major portion of the flagellar organelle and consists of four rings (L,P,S, and M) mounted on a central rod. The rod consists of about 26 subunits of FlgG in the distal portion, and FlgB, FlgC and FlgF are thought to build up the proximal portion of the rod with about 6 subunits each.</text>
</comment>